<dbReference type="NCBIfam" id="TIGR02937">
    <property type="entry name" value="sigma70-ECF"/>
    <property type="match status" value="1"/>
</dbReference>
<evidence type="ECO:0000259" key="7">
    <source>
        <dbReference type="Pfam" id="PF04542"/>
    </source>
</evidence>
<dbReference type="PANTHER" id="PTHR43133">
    <property type="entry name" value="RNA POLYMERASE ECF-TYPE SIGMA FACTO"/>
    <property type="match status" value="1"/>
</dbReference>
<keyword evidence="4" id="KW-0238">DNA-binding</keyword>
<feature type="region of interest" description="Disordered" evidence="6">
    <location>
        <begin position="70"/>
        <end position="94"/>
    </location>
</feature>
<evidence type="ECO:0000256" key="1">
    <source>
        <dbReference type="ARBA" id="ARBA00010641"/>
    </source>
</evidence>
<dbReference type="InterPro" id="IPR014284">
    <property type="entry name" value="RNA_pol_sigma-70_dom"/>
</dbReference>
<dbReference type="Gene3D" id="1.10.1740.10">
    <property type="match status" value="1"/>
</dbReference>
<evidence type="ECO:0000256" key="3">
    <source>
        <dbReference type="ARBA" id="ARBA00023082"/>
    </source>
</evidence>
<evidence type="ECO:0000256" key="2">
    <source>
        <dbReference type="ARBA" id="ARBA00023015"/>
    </source>
</evidence>
<evidence type="ECO:0000256" key="5">
    <source>
        <dbReference type="ARBA" id="ARBA00023163"/>
    </source>
</evidence>
<dbReference type="Gene3D" id="1.10.10.10">
    <property type="entry name" value="Winged helix-like DNA-binding domain superfamily/Winged helix DNA-binding domain"/>
    <property type="match status" value="1"/>
</dbReference>
<gene>
    <name evidence="9" type="ORF">E5162_03450</name>
</gene>
<proteinExistence type="inferred from homology"/>
<dbReference type="GO" id="GO:0016987">
    <property type="term" value="F:sigma factor activity"/>
    <property type="evidence" value="ECO:0007669"/>
    <property type="project" value="UniProtKB-KW"/>
</dbReference>
<organism evidence="9 10">
    <name type="scientific">Marinicauda pacifica</name>
    <dbReference type="NCBI Taxonomy" id="1133559"/>
    <lineage>
        <taxon>Bacteria</taxon>
        <taxon>Pseudomonadati</taxon>
        <taxon>Pseudomonadota</taxon>
        <taxon>Alphaproteobacteria</taxon>
        <taxon>Maricaulales</taxon>
        <taxon>Maricaulaceae</taxon>
        <taxon>Marinicauda</taxon>
    </lineage>
</organism>
<dbReference type="GO" id="GO:0003677">
    <property type="term" value="F:DNA binding"/>
    <property type="evidence" value="ECO:0007669"/>
    <property type="project" value="UniProtKB-KW"/>
</dbReference>
<dbReference type="Proteomes" id="UP000305451">
    <property type="component" value="Unassembled WGS sequence"/>
</dbReference>
<dbReference type="PANTHER" id="PTHR43133:SF8">
    <property type="entry name" value="RNA POLYMERASE SIGMA FACTOR HI_1459-RELATED"/>
    <property type="match status" value="1"/>
</dbReference>
<feature type="domain" description="RNA polymerase sigma factor 70 region 4 type 2" evidence="8">
    <location>
        <begin position="98"/>
        <end position="149"/>
    </location>
</feature>
<dbReference type="OrthoDB" id="9803470at2"/>
<name>A0A4S2HGQ2_9PROT</name>
<dbReference type="InterPro" id="IPR036388">
    <property type="entry name" value="WH-like_DNA-bd_sf"/>
</dbReference>
<dbReference type="AlphaFoldDB" id="A0A4S2HGQ2"/>
<comment type="caution">
    <text evidence="9">The sequence shown here is derived from an EMBL/GenBank/DDBJ whole genome shotgun (WGS) entry which is preliminary data.</text>
</comment>
<dbReference type="InterPro" id="IPR013249">
    <property type="entry name" value="RNA_pol_sigma70_r4_t2"/>
</dbReference>
<keyword evidence="5" id="KW-0804">Transcription</keyword>
<dbReference type="CDD" id="cd06171">
    <property type="entry name" value="Sigma70_r4"/>
    <property type="match status" value="1"/>
</dbReference>
<reference evidence="9 10" key="1">
    <citation type="journal article" date="2013" name="Int. J. Syst. Evol. Microbiol.">
        <title>Marinicauda pacifica gen. nov., sp. nov., a prosthecate alphaproteobacterium of the family Hyphomonadaceae isolated from deep seawater.</title>
        <authorList>
            <person name="Zhang X.Y."/>
            <person name="Li G.W."/>
            <person name="Wang C.S."/>
            <person name="Zhang Y.J."/>
            <person name="Xu X.W."/>
            <person name="Li H."/>
            <person name="Liu A."/>
            <person name="Liu C."/>
            <person name="Xie B.B."/>
            <person name="Qin Q.L."/>
            <person name="Xu Z."/>
            <person name="Chen X.L."/>
            <person name="Zhou B.C."/>
            <person name="Zhang Y.Z."/>
        </authorList>
    </citation>
    <scope>NUCLEOTIDE SEQUENCE [LARGE SCALE GENOMIC DNA]</scope>
    <source>
        <strain evidence="9 10">P-1 km-3</strain>
    </source>
</reference>
<feature type="compositionally biased region" description="Basic and acidic residues" evidence="6">
    <location>
        <begin position="70"/>
        <end position="83"/>
    </location>
</feature>
<accession>A0A4S2HGQ2</accession>
<dbReference type="SUPFAM" id="SSF88659">
    <property type="entry name" value="Sigma3 and sigma4 domains of RNA polymerase sigma factors"/>
    <property type="match status" value="1"/>
</dbReference>
<keyword evidence="2" id="KW-0805">Transcription regulation</keyword>
<keyword evidence="3" id="KW-0731">Sigma factor</keyword>
<dbReference type="InterPro" id="IPR007627">
    <property type="entry name" value="RNA_pol_sigma70_r2"/>
</dbReference>
<evidence type="ECO:0000256" key="6">
    <source>
        <dbReference type="SAM" id="MobiDB-lite"/>
    </source>
</evidence>
<dbReference type="GO" id="GO:0006352">
    <property type="term" value="P:DNA-templated transcription initiation"/>
    <property type="evidence" value="ECO:0007669"/>
    <property type="project" value="InterPro"/>
</dbReference>
<evidence type="ECO:0000256" key="4">
    <source>
        <dbReference type="ARBA" id="ARBA00023125"/>
    </source>
</evidence>
<dbReference type="Pfam" id="PF08281">
    <property type="entry name" value="Sigma70_r4_2"/>
    <property type="match status" value="1"/>
</dbReference>
<dbReference type="InterPro" id="IPR013324">
    <property type="entry name" value="RNA_pol_sigma_r3/r4-like"/>
</dbReference>
<protein>
    <submittedName>
        <fullName evidence="9">Sigma-70 family RNA polymerase sigma factor</fullName>
    </submittedName>
</protein>
<evidence type="ECO:0000313" key="10">
    <source>
        <dbReference type="Proteomes" id="UP000305451"/>
    </source>
</evidence>
<dbReference type="InterPro" id="IPR013325">
    <property type="entry name" value="RNA_pol_sigma_r2"/>
</dbReference>
<feature type="domain" description="RNA polymerase sigma-70 region 2" evidence="7">
    <location>
        <begin position="2"/>
        <end position="69"/>
    </location>
</feature>
<dbReference type="Pfam" id="PF04542">
    <property type="entry name" value="Sigma70_r2"/>
    <property type="match status" value="1"/>
</dbReference>
<keyword evidence="10" id="KW-1185">Reference proteome</keyword>
<evidence type="ECO:0000313" key="9">
    <source>
        <dbReference type="EMBL" id="TGY94938.1"/>
    </source>
</evidence>
<dbReference type="EMBL" id="SRXV01000001">
    <property type="protein sequence ID" value="TGY94938.1"/>
    <property type="molecule type" value="Genomic_DNA"/>
</dbReference>
<evidence type="ECO:0000259" key="8">
    <source>
        <dbReference type="Pfam" id="PF08281"/>
    </source>
</evidence>
<comment type="similarity">
    <text evidence="1">Belongs to the sigma-70 factor family. ECF subfamily.</text>
</comment>
<dbReference type="SUPFAM" id="SSF88946">
    <property type="entry name" value="Sigma2 domain of RNA polymerase sigma factors"/>
    <property type="match status" value="1"/>
</dbReference>
<sequence>MLVRRWTPKMTAHAWRLLGEREPARDAVQESWTQALRGLARLKEDRAFAVWILRIVTRQCAAHIKLRQRDRALAEREAREPRETGAGSRAELAPDQARVREALASLPPAQSAAIALFYLQDMTIAEVAVALDVPAGTVKTRLMHAREKLRAFLEGEIDERS</sequence>
<dbReference type="InterPro" id="IPR039425">
    <property type="entry name" value="RNA_pol_sigma-70-like"/>
</dbReference>